<dbReference type="GeneID" id="66989792"/>
<feature type="non-terminal residue" evidence="2">
    <location>
        <position position="84"/>
    </location>
</feature>
<evidence type="ECO:0000313" key="3">
    <source>
        <dbReference type="Proteomes" id="UP000036893"/>
    </source>
</evidence>
<evidence type="ECO:0000256" key="1">
    <source>
        <dbReference type="SAM" id="MobiDB-lite"/>
    </source>
</evidence>
<dbReference type="Proteomes" id="UP000036893">
    <property type="component" value="Unassembled WGS sequence"/>
</dbReference>
<feature type="compositionally biased region" description="Low complexity" evidence="1">
    <location>
        <begin position="38"/>
        <end position="51"/>
    </location>
</feature>
<reference evidence="2" key="1">
    <citation type="journal article" date="2015" name="Genome Announc.">
        <title>Draft Genome Sequence of the Pathogenic Filamentous Fungus Aspergillus udagawae Strain IFM 46973T.</title>
        <authorList>
            <person name="Kusuya Y."/>
            <person name="Takahashi-Nakaguchi A."/>
            <person name="Takahashi H."/>
            <person name="Yaguchi T."/>
        </authorList>
    </citation>
    <scope>NUCLEOTIDE SEQUENCE</scope>
    <source>
        <strain evidence="2">IFM 46973</strain>
    </source>
</reference>
<evidence type="ECO:0000313" key="2">
    <source>
        <dbReference type="EMBL" id="GIC94982.1"/>
    </source>
</evidence>
<dbReference type="RefSeq" id="XP_043152248.1">
    <property type="nucleotide sequence ID" value="XM_043296313.1"/>
</dbReference>
<gene>
    <name evidence="2" type="ORF">Aud_002316</name>
</gene>
<feature type="region of interest" description="Disordered" evidence="1">
    <location>
        <begin position="1"/>
        <end position="20"/>
    </location>
</feature>
<protein>
    <submittedName>
        <fullName evidence="2">Uncharacterized protein</fullName>
    </submittedName>
</protein>
<dbReference type="AlphaFoldDB" id="A0A8E0R0V8"/>
<organism evidence="2 3">
    <name type="scientific">Aspergillus udagawae</name>
    <dbReference type="NCBI Taxonomy" id="91492"/>
    <lineage>
        <taxon>Eukaryota</taxon>
        <taxon>Fungi</taxon>
        <taxon>Dikarya</taxon>
        <taxon>Ascomycota</taxon>
        <taxon>Pezizomycotina</taxon>
        <taxon>Eurotiomycetes</taxon>
        <taxon>Eurotiomycetidae</taxon>
        <taxon>Eurotiales</taxon>
        <taxon>Aspergillaceae</taxon>
        <taxon>Aspergillus</taxon>
        <taxon>Aspergillus subgen. Fumigati</taxon>
    </lineage>
</organism>
<comment type="caution">
    <text evidence="2">The sequence shown here is derived from an EMBL/GenBank/DDBJ whole genome shotgun (WGS) entry which is preliminary data.</text>
</comment>
<dbReference type="EMBL" id="BBXM02000017">
    <property type="protein sequence ID" value="GIC94982.1"/>
    <property type="molecule type" value="Genomic_DNA"/>
</dbReference>
<sequence length="84" mass="8587">MPQPASAREGDLTGSPACGPVLRGYSGGNWMVVVAPPVRRGRSARPGARSPLLDSPTYTPPLRGLVGPARSPRFRGAGGAGAHQ</sequence>
<feature type="region of interest" description="Disordered" evidence="1">
    <location>
        <begin position="38"/>
        <end position="84"/>
    </location>
</feature>
<accession>A0A8E0R0V8</accession>
<name>A0A8E0R0V8_9EURO</name>
<reference evidence="2" key="2">
    <citation type="submission" date="2021-01" db="EMBL/GenBank/DDBJ databases">
        <title>Pan-genome distribution and transcriptional activeness of fungal secondary metabolism genes in Aspergillus section Fumigati.</title>
        <authorList>
            <person name="Takahashi H."/>
            <person name="Umemura M."/>
            <person name="Ninomiya A."/>
            <person name="Kusuya Y."/>
            <person name="Urayama S."/>
            <person name="Shimizu M."/>
            <person name="Watanabe A."/>
            <person name="Kamei K."/>
            <person name="Yaguchi T."/>
            <person name="Hagiwara D."/>
        </authorList>
    </citation>
    <scope>NUCLEOTIDE SEQUENCE</scope>
    <source>
        <strain evidence="2">IFM 46973</strain>
    </source>
</reference>
<proteinExistence type="predicted"/>